<dbReference type="AlphaFoldDB" id="A0A2K5ATP3"/>
<sequence length="65" mass="7114">MTITCLFDHSPPPPPPGPPRSPNFLADISVQELVSSARSPQEVWWVVGGLNLCSSATRRSRIVEE</sequence>
<feature type="region of interest" description="Disordered" evidence="1">
    <location>
        <begin position="1"/>
        <end position="24"/>
    </location>
</feature>
<gene>
    <name evidence="2" type="ORF">CELE_T06D10.8</name>
    <name evidence="2 4" type="ORF">T06D10.8</name>
</gene>
<evidence type="ECO:0000256" key="1">
    <source>
        <dbReference type="SAM" id="MobiDB-lite"/>
    </source>
</evidence>
<dbReference type="Proteomes" id="UP000001940">
    <property type="component" value="Chromosome I"/>
</dbReference>
<protein>
    <submittedName>
        <fullName evidence="2">Uncharacterized protein</fullName>
    </submittedName>
</protein>
<accession>A0A2K5ATP3</accession>
<dbReference type="AGR" id="WB:WBGene00303078"/>
<keyword evidence="3" id="KW-1185">Reference proteome</keyword>
<dbReference type="EMBL" id="BX284601">
    <property type="protein sequence ID" value="SPC47135.2"/>
    <property type="molecule type" value="Genomic_DNA"/>
</dbReference>
<dbReference type="InParanoid" id="A0A2K5ATP3"/>
<dbReference type="WormBase" id="T06D10.8">
    <property type="protein sequence ID" value="CE52528"/>
    <property type="gene ID" value="WBGene00303078"/>
</dbReference>
<evidence type="ECO:0000313" key="2">
    <source>
        <dbReference type="EMBL" id="SPC47135.2"/>
    </source>
</evidence>
<dbReference type="Bgee" id="WBGene00303078">
    <property type="expression patterns" value="Expressed in pharyngeal muscle cell (C elegans) and 3 other cell types or tissues"/>
</dbReference>
<evidence type="ECO:0000313" key="4">
    <source>
        <dbReference type="WormBase" id="T06D10.8"/>
    </source>
</evidence>
<organism evidence="2 3">
    <name type="scientific">Caenorhabditis elegans</name>
    <dbReference type="NCBI Taxonomy" id="6239"/>
    <lineage>
        <taxon>Eukaryota</taxon>
        <taxon>Metazoa</taxon>
        <taxon>Ecdysozoa</taxon>
        <taxon>Nematoda</taxon>
        <taxon>Chromadorea</taxon>
        <taxon>Rhabditida</taxon>
        <taxon>Rhabditina</taxon>
        <taxon>Rhabditomorpha</taxon>
        <taxon>Rhabditoidea</taxon>
        <taxon>Rhabditidae</taxon>
        <taxon>Peloderinae</taxon>
        <taxon>Caenorhabditis</taxon>
    </lineage>
</organism>
<evidence type="ECO:0000313" key="3">
    <source>
        <dbReference type="Proteomes" id="UP000001940"/>
    </source>
</evidence>
<proteinExistence type="predicted"/>
<name>A0A2K5ATP3_CAEEL</name>
<feature type="compositionally biased region" description="Pro residues" evidence="1">
    <location>
        <begin position="10"/>
        <end position="21"/>
    </location>
</feature>
<reference evidence="2 3" key="1">
    <citation type="journal article" date="1998" name="Science">
        <title>Genome sequence of the nematode C. elegans: a platform for investigating biology.</title>
        <authorList>
            <consortium name="The C. elegans sequencing consortium"/>
            <person name="Sulson J.E."/>
            <person name="Waterston R."/>
        </authorList>
    </citation>
    <scope>NUCLEOTIDE SEQUENCE [LARGE SCALE GENOMIC DNA]</scope>
    <source>
        <strain evidence="2 3">Bristol N2</strain>
    </source>
</reference>